<evidence type="ECO:0000256" key="7">
    <source>
        <dbReference type="ARBA" id="ARBA00016919"/>
    </source>
</evidence>
<dbReference type="PANTHER" id="PTHR20941">
    <property type="entry name" value="FOLATE SYNTHESIS PROTEINS"/>
    <property type="match status" value="1"/>
</dbReference>
<dbReference type="FunFam" id="3.20.20.20:FF:000004">
    <property type="entry name" value="Dihydropteroate synthase"/>
    <property type="match status" value="1"/>
</dbReference>
<evidence type="ECO:0000259" key="15">
    <source>
        <dbReference type="PROSITE" id="PS50972"/>
    </source>
</evidence>
<comment type="function">
    <text evidence="13 14">Catalyzes the condensation of para-aminobenzoate (pABA) with 6-hydroxymethyl-7,8-dihydropterin diphosphate (DHPt-PP) to form 7,8-dihydropteroate (H2Pte), the immediate precursor of folate derivatives.</text>
</comment>
<gene>
    <name evidence="16" type="primary">folP</name>
    <name evidence="16" type="ORF">ERCIPSPA2889_518</name>
</gene>
<keyword evidence="8 14" id="KW-0808">Transferase</keyword>
<sequence length="278" mass="30897">MKLYARDAVLDLSHPHVMGVLNVTPDSFFDGGTYYNLDQACAHVEEMINAGATIIDIGGESTRPGALSVSVDQELARVIPIIESLVKCFDIWISVDTSKPEVMKEAARAGVHMINDIYSLQLPGALCTAEELDLPICLMHMQGQPYNMQYLPYYDDVLCDIKNFFIKHISRCEKQGIKRSQLLLDPGFGFGKSIIHNYKLLAYLSDFHQFHLPLLVGLSRKSMISQILHTNSTQCLIGSLTGAIIATIQGAHILRVHDVRETVEALRIVSAVRSARDQ</sequence>
<dbReference type="Pfam" id="PF00809">
    <property type="entry name" value="Pterin_bind"/>
    <property type="match status" value="1"/>
</dbReference>
<name>A0A451DIF9_9GAMM</name>
<dbReference type="PROSITE" id="PS00793">
    <property type="entry name" value="DHPS_2"/>
    <property type="match status" value="1"/>
</dbReference>
<comment type="cofactor">
    <cofactor evidence="2 14">
        <name>Mg(2+)</name>
        <dbReference type="ChEBI" id="CHEBI:18420"/>
    </cofactor>
</comment>
<dbReference type="GO" id="GO:0046654">
    <property type="term" value="P:tetrahydrofolate biosynthetic process"/>
    <property type="evidence" value="ECO:0007669"/>
    <property type="project" value="UniProtKB-UniPathway"/>
</dbReference>
<evidence type="ECO:0000256" key="11">
    <source>
        <dbReference type="ARBA" id="ARBA00022909"/>
    </source>
</evidence>
<dbReference type="PROSITE" id="PS50972">
    <property type="entry name" value="PTERIN_BINDING"/>
    <property type="match status" value="1"/>
</dbReference>
<dbReference type="GO" id="GO:0004156">
    <property type="term" value="F:dihydropteroate synthase activity"/>
    <property type="evidence" value="ECO:0007669"/>
    <property type="project" value="UniProtKB-EC"/>
</dbReference>
<dbReference type="GO" id="GO:0046656">
    <property type="term" value="P:folic acid biosynthetic process"/>
    <property type="evidence" value="ECO:0007669"/>
    <property type="project" value="UniProtKB-KW"/>
</dbReference>
<dbReference type="PROSITE" id="PS00792">
    <property type="entry name" value="DHPS_1"/>
    <property type="match status" value="1"/>
</dbReference>
<dbReference type="SUPFAM" id="SSF51717">
    <property type="entry name" value="Dihydropteroate synthetase-like"/>
    <property type="match status" value="1"/>
</dbReference>
<comment type="catalytic activity">
    <reaction evidence="1">
        <text>(7,8-dihydropterin-6-yl)methyl diphosphate + 4-aminobenzoate = 7,8-dihydropteroate + diphosphate</text>
        <dbReference type="Rhea" id="RHEA:19949"/>
        <dbReference type="ChEBI" id="CHEBI:17836"/>
        <dbReference type="ChEBI" id="CHEBI:17839"/>
        <dbReference type="ChEBI" id="CHEBI:33019"/>
        <dbReference type="ChEBI" id="CHEBI:72950"/>
        <dbReference type="EC" id="2.5.1.15"/>
    </reaction>
</comment>
<dbReference type="RefSeq" id="WP_157989283.1">
    <property type="nucleotide sequence ID" value="NZ_LR217730.1"/>
</dbReference>
<evidence type="ECO:0000313" key="17">
    <source>
        <dbReference type="Proteomes" id="UP000294343"/>
    </source>
</evidence>
<evidence type="ECO:0000256" key="1">
    <source>
        <dbReference type="ARBA" id="ARBA00000012"/>
    </source>
</evidence>
<dbReference type="EMBL" id="LR217730">
    <property type="protein sequence ID" value="VFP86409.1"/>
    <property type="molecule type" value="Genomic_DNA"/>
</dbReference>
<evidence type="ECO:0000256" key="3">
    <source>
        <dbReference type="ARBA" id="ARBA00004763"/>
    </source>
</evidence>
<dbReference type="CDD" id="cd00739">
    <property type="entry name" value="DHPS"/>
    <property type="match status" value="1"/>
</dbReference>
<dbReference type="NCBIfam" id="TIGR01496">
    <property type="entry name" value="DHPS"/>
    <property type="match status" value="1"/>
</dbReference>
<evidence type="ECO:0000256" key="9">
    <source>
        <dbReference type="ARBA" id="ARBA00022723"/>
    </source>
</evidence>
<evidence type="ECO:0000256" key="6">
    <source>
        <dbReference type="ARBA" id="ARBA00012458"/>
    </source>
</evidence>
<organism evidence="16 17">
    <name type="scientific">Candidatus Erwinia haradaeae</name>
    <dbReference type="NCBI Taxonomy" id="1922217"/>
    <lineage>
        <taxon>Bacteria</taxon>
        <taxon>Pseudomonadati</taxon>
        <taxon>Pseudomonadota</taxon>
        <taxon>Gammaproteobacteria</taxon>
        <taxon>Enterobacterales</taxon>
        <taxon>Erwiniaceae</taxon>
        <taxon>Erwinia</taxon>
    </lineage>
</organism>
<dbReference type="Gene3D" id="3.20.20.20">
    <property type="entry name" value="Dihydropteroate synthase-like"/>
    <property type="match status" value="1"/>
</dbReference>
<evidence type="ECO:0000256" key="14">
    <source>
        <dbReference type="RuleBase" id="RU361205"/>
    </source>
</evidence>
<dbReference type="InterPro" id="IPR000489">
    <property type="entry name" value="Pterin-binding_dom"/>
</dbReference>
<dbReference type="GO" id="GO:0005829">
    <property type="term" value="C:cytosol"/>
    <property type="evidence" value="ECO:0007669"/>
    <property type="project" value="TreeGrafter"/>
</dbReference>
<evidence type="ECO:0000256" key="4">
    <source>
        <dbReference type="ARBA" id="ARBA00009503"/>
    </source>
</evidence>
<reference evidence="16 17" key="1">
    <citation type="submission" date="2019-02" db="EMBL/GenBank/DDBJ databases">
        <authorList>
            <person name="Manzano-Marin A."/>
            <person name="Manzano-Marin A."/>
        </authorList>
    </citation>
    <scope>NUCLEOTIDE SEQUENCE [LARGE SCALE GENOMIC DNA]</scope>
    <source>
        <strain evidence="16 17">ErCipseudotsugae</strain>
    </source>
</reference>
<dbReference type="EC" id="2.5.1.15" evidence="6 14"/>
<comment type="similarity">
    <text evidence="4 14">Belongs to the DHPS family.</text>
</comment>
<keyword evidence="9 14" id="KW-0479">Metal-binding</keyword>
<accession>A0A451DIF9</accession>
<evidence type="ECO:0000256" key="12">
    <source>
        <dbReference type="ARBA" id="ARBA00030193"/>
    </source>
</evidence>
<dbReference type="InterPro" id="IPR006390">
    <property type="entry name" value="DHP_synth_dom"/>
</dbReference>
<dbReference type="GO" id="GO:0046872">
    <property type="term" value="F:metal ion binding"/>
    <property type="evidence" value="ECO:0007669"/>
    <property type="project" value="UniProtKB-KW"/>
</dbReference>
<feature type="domain" description="Pterin-binding" evidence="15">
    <location>
        <begin position="15"/>
        <end position="267"/>
    </location>
</feature>
<dbReference type="Proteomes" id="UP000294343">
    <property type="component" value="Chromosome"/>
</dbReference>
<keyword evidence="10 14" id="KW-0460">Magnesium</keyword>
<dbReference type="UniPathway" id="UPA00077">
    <property type="reaction ID" value="UER00156"/>
</dbReference>
<dbReference type="PANTHER" id="PTHR20941:SF1">
    <property type="entry name" value="FOLIC ACID SYNTHESIS PROTEIN FOL1"/>
    <property type="match status" value="1"/>
</dbReference>
<evidence type="ECO:0000256" key="8">
    <source>
        <dbReference type="ARBA" id="ARBA00022679"/>
    </source>
</evidence>
<evidence type="ECO:0000256" key="13">
    <source>
        <dbReference type="ARBA" id="ARBA00053449"/>
    </source>
</evidence>
<comment type="subunit">
    <text evidence="5">Homodimer.</text>
</comment>
<evidence type="ECO:0000313" key="16">
    <source>
        <dbReference type="EMBL" id="VFP86409.1"/>
    </source>
</evidence>
<evidence type="ECO:0000256" key="2">
    <source>
        <dbReference type="ARBA" id="ARBA00001946"/>
    </source>
</evidence>
<protein>
    <recommendedName>
        <fullName evidence="7 14">Dihydropteroate synthase</fullName>
        <shortName evidence="14">DHPS</shortName>
        <ecNumber evidence="6 14">2.5.1.15</ecNumber>
    </recommendedName>
    <alternativeName>
        <fullName evidence="12 14">Dihydropteroate pyrophosphorylase</fullName>
    </alternativeName>
</protein>
<dbReference type="OrthoDB" id="9811744at2"/>
<dbReference type="InterPro" id="IPR011005">
    <property type="entry name" value="Dihydropteroate_synth-like_sf"/>
</dbReference>
<evidence type="ECO:0000256" key="10">
    <source>
        <dbReference type="ARBA" id="ARBA00022842"/>
    </source>
</evidence>
<proteinExistence type="inferred from homology"/>
<keyword evidence="11 14" id="KW-0289">Folate biosynthesis</keyword>
<evidence type="ECO:0000256" key="5">
    <source>
        <dbReference type="ARBA" id="ARBA00011738"/>
    </source>
</evidence>
<dbReference type="AlphaFoldDB" id="A0A451DIF9"/>
<dbReference type="InterPro" id="IPR045031">
    <property type="entry name" value="DHP_synth-like"/>
</dbReference>
<comment type="pathway">
    <text evidence="3 14">Cofactor biosynthesis; tetrahydrofolate biosynthesis; 7,8-dihydrofolate from 2-amino-4-hydroxy-6-hydroxymethyl-7,8-dihydropteridine diphosphate and 4-aminobenzoate: step 1/2.</text>
</comment>